<name>W8W1B5_9VIRU</name>
<feature type="domain" description="MSV199" evidence="3">
    <location>
        <begin position="4"/>
        <end position="155"/>
    </location>
</feature>
<sequence length="443" mass="52365">MELIDIFSFIKEYNLTFDVNSGWFQDLWYPLSKSNSPLWGGVEKVEKQPKMMPIIVTSNLLEWMGYQGKNLSTKQEKFCKLLRSLEILYDEIGYNHPLAIEYPCVQREAQLIPKQLKQKKWICMDVKAFKKVVMRLNTKNAEIVRDYYLNLEEAMFAYGEYTMNFVINQSNTNLTLAMEKLTIKDKEVEEARKKAKEAEEAKIKAERKAVRINKFMRRVSIKEKKLEWIYIATTNVYSSERIFKIGSTTRLSNRIGGYNTGRPIEDSYYYSWVKKCYNSNGVDFHIQKLLSDFKHRDNAELYCGIKFTDLRDIIDFIVDNYDASIDYINNFIKTRLNESLEEDDEPPPRLDCKKITYQIGEHTETIDVQKEDLSVIREELENILSVVREQRISIVERKELMSRLLKVTNTTKKDLWYQIKELTGWKDSKTEIDDGGFKYKIIY</sequence>
<dbReference type="GeneID" id="18501608"/>
<keyword evidence="1" id="KW-0175">Coiled coil</keyword>
<dbReference type="Proteomes" id="UP000141616">
    <property type="component" value="Segment"/>
</dbReference>
<organism evidence="4 5">
    <name type="scientific">Invertebrate iridescent virus 22</name>
    <dbReference type="NCBI Taxonomy" id="345198"/>
    <lineage>
        <taxon>Viruses</taxon>
        <taxon>Varidnaviria</taxon>
        <taxon>Bamfordvirae</taxon>
        <taxon>Nucleocytoviricota</taxon>
        <taxon>Megaviricetes</taxon>
        <taxon>Pimascovirales</taxon>
        <taxon>Pimascovirales incertae sedis</taxon>
        <taxon>Iridoviridae</taxon>
        <taxon>Betairidovirinae</taxon>
        <taxon>Chloriridovirus</taxon>
        <taxon>Chloriridovirus simulium1</taxon>
    </lineage>
</organism>
<dbReference type="Pfam" id="PF10544">
    <property type="entry name" value="T5orf172"/>
    <property type="match status" value="1"/>
</dbReference>
<dbReference type="InterPro" id="IPR018306">
    <property type="entry name" value="Phage_T5_Orf172_DNA-bd"/>
</dbReference>
<dbReference type="Pfam" id="PF10553">
    <property type="entry name" value="MSV199"/>
    <property type="match status" value="1"/>
</dbReference>
<accession>W8W1B5</accession>
<dbReference type="RefSeq" id="YP_009010819.1">
    <property type="nucleotide sequence ID" value="NC_023615.1"/>
</dbReference>
<feature type="domain" description="Bacteriophage T5 Orf172 DNA-binding" evidence="2">
    <location>
        <begin position="228"/>
        <end position="317"/>
    </location>
</feature>
<reference evidence="4 5" key="1">
    <citation type="submission" date="2013-03" db="EMBL/GenBank/DDBJ databases">
        <title>Genomic and evolutionary features of invertebrate iridoviruse.</title>
        <authorList>
            <person name="Piegu B."/>
            <person name="Guizard S."/>
            <person name="Bideshi D."/>
            <person name="Spears T."/>
            <person name="Federici B."/>
            <person name="Bigot Y."/>
        </authorList>
    </citation>
    <scope>NUCLEOTIDE SEQUENCE [LARGE SCALE GENOMIC DNA]</scope>
    <source>
        <strain evidence="4">IIV22Aberystwyth</strain>
    </source>
</reference>
<evidence type="ECO:0000259" key="2">
    <source>
        <dbReference type="Pfam" id="PF10544"/>
    </source>
</evidence>
<evidence type="ECO:0000313" key="5">
    <source>
        <dbReference type="Proteomes" id="UP000141616"/>
    </source>
</evidence>
<feature type="coiled-coil region" evidence="1">
    <location>
        <begin position="178"/>
        <end position="208"/>
    </location>
</feature>
<dbReference type="InterPro" id="IPR018879">
    <property type="entry name" value="MSV199_dom"/>
</dbReference>
<evidence type="ECO:0000259" key="3">
    <source>
        <dbReference type="Pfam" id="PF10553"/>
    </source>
</evidence>
<dbReference type="EMBL" id="HF920634">
    <property type="protein sequence ID" value="CCV01902.1"/>
    <property type="molecule type" value="Genomic_DNA"/>
</dbReference>
<dbReference type="KEGG" id="vg:18501608"/>
<protein>
    <submittedName>
        <fullName evidence="4">Uncharacterized protein</fullName>
    </submittedName>
</protein>
<evidence type="ECO:0000313" key="4">
    <source>
        <dbReference type="EMBL" id="CCV01902.1"/>
    </source>
</evidence>
<evidence type="ECO:0000256" key="1">
    <source>
        <dbReference type="SAM" id="Coils"/>
    </source>
</evidence>
<proteinExistence type="predicted"/>
<gene>
    <name evidence="4" type="primary">058R</name>
    <name evidence="4" type="ORF">IIV22A_058R</name>
</gene>